<gene>
    <name evidence="4" type="ORF">ENL48_04405</name>
    <name evidence="3" type="ORF">ENT89_00815</name>
    <name evidence="2" type="ORF">ENX77_07745</name>
</gene>
<dbReference type="CDD" id="cd00093">
    <property type="entry name" value="HTH_XRE"/>
    <property type="match status" value="1"/>
</dbReference>
<dbReference type="EMBL" id="DTAK01000006">
    <property type="protein sequence ID" value="HGU58761.1"/>
    <property type="molecule type" value="Genomic_DNA"/>
</dbReference>
<evidence type="ECO:0000313" key="4">
    <source>
        <dbReference type="EMBL" id="HHF48413.1"/>
    </source>
</evidence>
<dbReference type="EMBL" id="DTPI01000033">
    <property type="protein sequence ID" value="HGE66987.1"/>
    <property type="molecule type" value="Genomic_DNA"/>
</dbReference>
<dbReference type="EMBL" id="DRUC01000066">
    <property type="protein sequence ID" value="HHF48413.1"/>
    <property type="molecule type" value="Genomic_DNA"/>
</dbReference>
<sequence>MDFISKKFAEIIAGNIVFSENVGESLKKWRSTFGISQKELADRINVSPSVISDYESNRRKSPGINFIKKYVGSLIEIDRDRGWKTLRKYKDLISVDFDVIYDICEYSKPIKSENIADAIEGELVTNFGREAMGHTVIDSIKAILEMSSYDFYKIYGLTSERALIFTKVSSGRSPMVAVRVANLKPSVVVLNPLKKENLDSLALKIAEIERIDLILTEMSVDDIVKNLKKLEV</sequence>
<name>A0A7C4WDU0_9EURY</name>
<dbReference type="SUPFAM" id="SSF47413">
    <property type="entry name" value="lambda repressor-like DNA-binding domains"/>
    <property type="match status" value="1"/>
</dbReference>
<evidence type="ECO:0000313" key="2">
    <source>
        <dbReference type="EMBL" id="HGE66987.1"/>
    </source>
</evidence>
<dbReference type="PROSITE" id="PS50943">
    <property type="entry name" value="HTH_CROC1"/>
    <property type="match status" value="1"/>
</dbReference>
<dbReference type="GO" id="GO:0003677">
    <property type="term" value="F:DNA binding"/>
    <property type="evidence" value="ECO:0007669"/>
    <property type="project" value="InterPro"/>
</dbReference>
<protein>
    <submittedName>
        <fullName evidence="3">Helix-turn-helix domain-containing protein</fullName>
    </submittedName>
</protein>
<dbReference type="Gene3D" id="1.10.260.40">
    <property type="entry name" value="lambda repressor-like DNA-binding domains"/>
    <property type="match status" value="1"/>
</dbReference>
<comment type="caution">
    <text evidence="3">The sequence shown here is derived from an EMBL/GenBank/DDBJ whole genome shotgun (WGS) entry which is preliminary data.</text>
</comment>
<dbReference type="InterPro" id="IPR010982">
    <property type="entry name" value="Lambda_DNA-bd_dom_sf"/>
</dbReference>
<feature type="domain" description="HTH cro/C1-type" evidence="1">
    <location>
        <begin position="26"/>
        <end position="69"/>
    </location>
</feature>
<dbReference type="AlphaFoldDB" id="A0A7C4WDU0"/>
<evidence type="ECO:0000259" key="1">
    <source>
        <dbReference type="PROSITE" id="PS50943"/>
    </source>
</evidence>
<accession>A0A7C4WDU0</accession>
<dbReference type="Pfam" id="PF01381">
    <property type="entry name" value="HTH_3"/>
    <property type="match status" value="1"/>
</dbReference>
<organism evidence="3">
    <name type="scientific">Geoglobus ahangari</name>
    <dbReference type="NCBI Taxonomy" id="113653"/>
    <lineage>
        <taxon>Archaea</taxon>
        <taxon>Methanobacteriati</taxon>
        <taxon>Methanobacteriota</taxon>
        <taxon>Archaeoglobi</taxon>
        <taxon>Archaeoglobales</taxon>
        <taxon>Archaeoglobaceae</taxon>
        <taxon>Geoglobus</taxon>
    </lineage>
</organism>
<reference evidence="3" key="1">
    <citation type="journal article" date="2020" name="mSystems">
        <title>Genome- and Community-Level Interaction Insights into Carbon Utilization and Element Cycling Functions of Hydrothermarchaeota in Hydrothermal Sediment.</title>
        <authorList>
            <person name="Zhou Z."/>
            <person name="Liu Y."/>
            <person name="Xu W."/>
            <person name="Pan J."/>
            <person name="Luo Z.H."/>
            <person name="Li M."/>
        </authorList>
    </citation>
    <scope>NUCLEOTIDE SEQUENCE [LARGE SCALE GENOMIC DNA]</scope>
    <source>
        <strain evidence="4">SpSt-10</strain>
        <strain evidence="3">SpSt-62</strain>
        <strain evidence="2">SpSt-97</strain>
    </source>
</reference>
<dbReference type="SMART" id="SM00530">
    <property type="entry name" value="HTH_XRE"/>
    <property type="match status" value="1"/>
</dbReference>
<dbReference type="PIRSF" id="PIRSF037724">
    <property type="entry name" value="TF_HTH_MJ1545_prd"/>
    <property type="match status" value="1"/>
</dbReference>
<proteinExistence type="predicted"/>
<evidence type="ECO:0000313" key="3">
    <source>
        <dbReference type="EMBL" id="HGU58761.1"/>
    </source>
</evidence>
<dbReference type="InterPro" id="IPR017271">
    <property type="entry name" value="Tscrpt_reg_HTH_MJ1545_prd"/>
</dbReference>
<dbReference type="InterPro" id="IPR001387">
    <property type="entry name" value="Cro/C1-type_HTH"/>
</dbReference>